<evidence type="ECO:0000313" key="17">
    <source>
        <dbReference type="Proteomes" id="UP000095023"/>
    </source>
</evidence>
<feature type="domain" description="FACT complex subunit SPT16 N-terminal lobe" evidence="13">
    <location>
        <begin position="6"/>
        <end position="156"/>
    </location>
</feature>
<evidence type="ECO:0000256" key="9">
    <source>
        <dbReference type="ARBA" id="ARBA00023242"/>
    </source>
</evidence>
<dbReference type="Proteomes" id="UP000095023">
    <property type="component" value="Unassembled WGS sequence"/>
</dbReference>
<evidence type="ECO:0000256" key="8">
    <source>
        <dbReference type="ARBA" id="ARBA00023204"/>
    </source>
</evidence>
<dbReference type="GO" id="GO:0006281">
    <property type="term" value="P:DNA repair"/>
    <property type="evidence" value="ECO:0007669"/>
    <property type="project" value="UniProtKB-UniRule"/>
</dbReference>
<comment type="function">
    <text evidence="10">Component of the FACT complex, a general chromatin factor that acts to reorganize nucleosomes. The FACT complex is involved in multiple processes that require DNA as a template such as mRNA elongation, DNA replication and DNA repair. During transcription elongation the FACT complex acts as a histone chaperone that both destabilizes and restores nucleosomal structure. It facilitates the passage of RNA polymerase II and transcription by promoting the dissociation of one histone H2A-H2B dimer from the nucleosome, then subsequently promotes the reestablishment of the nucleosome following the passage of RNA polymerase II.</text>
</comment>
<gene>
    <name evidence="16" type="ORF">CANCADRAFT_109297</name>
</gene>
<dbReference type="InterPro" id="IPR013953">
    <property type="entry name" value="FACT_SPT16_M"/>
</dbReference>
<feature type="domain" description="FACT complex subunit SPT16 middle" evidence="14">
    <location>
        <begin position="525"/>
        <end position="675"/>
    </location>
</feature>
<keyword evidence="9 10" id="KW-0539">Nucleus</keyword>
<dbReference type="InterPro" id="IPR033825">
    <property type="entry name" value="Spt16_M24"/>
</dbReference>
<dbReference type="SMART" id="SM01287">
    <property type="entry name" value="Rtt106"/>
    <property type="match status" value="1"/>
</dbReference>
<dbReference type="GO" id="GO:0007063">
    <property type="term" value="P:regulation of sister chromatid cohesion"/>
    <property type="evidence" value="ECO:0007669"/>
    <property type="project" value="EnsemblFungi"/>
</dbReference>
<dbReference type="Pfam" id="PF24824">
    <property type="entry name" value="PH_SPT16"/>
    <property type="match status" value="1"/>
</dbReference>
<dbReference type="Pfam" id="PF14826">
    <property type="entry name" value="FACT-Spt16_Nlob"/>
    <property type="match status" value="1"/>
</dbReference>
<reference evidence="17" key="1">
    <citation type="submission" date="2016-02" db="EMBL/GenBank/DDBJ databases">
        <title>Comparative genomics of biotechnologically important yeasts.</title>
        <authorList>
            <consortium name="DOE Joint Genome Institute"/>
            <person name="Riley R."/>
            <person name="Haridas S."/>
            <person name="Wolfe K.H."/>
            <person name="Lopes M.R."/>
            <person name="Hittinger C.T."/>
            <person name="Goker M."/>
            <person name="Salamov A."/>
            <person name="Wisecaver J."/>
            <person name="Long T.M."/>
            <person name="Aerts A.L."/>
            <person name="Barry K."/>
            <person name="Choi C."/>
            <person name="Clum A."/>
            <person name="Coughlan A.Y."/>
            <person name="Deshpande S."/>
            <person name="Douglass A.P."/>
            <person name="Hanson S.J."/>
            <person name="Klenk H.-P."/>
            <person name="Labutti K."/>
            <person name="Lapidus A."/>
            <person name="Lindquist E."/>
            <person name="Lipzen A."/>
            <person name="Meier-Kolthoff J.P."/>
            <person name="Ohm R.A."/>
            <person name="Otillar R.P."/>
            <person name="Pangilinan J."/>
            <person name="Peng Y."/>
            <person name="Rokas A."/>
            <person name="Rosa C.A."/>
            <person name="Scheuner C."/>
            <person name="Sibirny A.A."/>
            <person name="Slot J.C."/>
            <person name="Stielow J.B."/>
            <person name="Sun H."/>
            <person name="Kurtzman C.P."/>
            <person name="Blackwell M."/>
            <person name="Jeffries T.W."/>
            <person name="Grigoriev I.V."/>
        </authorList>
    </citation>
    <scope>NUCLEOTIDE SEQUENCE [LARGE SCALE GENOMIC DNA]</scope>
    <source>
        <strain evidence="17">NRRL Y-17796</strain>
    </source>
</reference>
<dbReference type="SUPFAM" id="SSF55920">
    <property type="entry name" value="Creatinase/aminopeptidase"/>
    <property type="match status" value="1"/>
</dbReference>
<feature type="region of interest" description="Disordered" evidence="12">
    <location>
        <begin position="432"/>
        <end position="470"/>
    </location>
</feature>
<dbReference type="InterPro" id="IPR013719">
    <property type="entry name" value="RTT106/SPT16-like_middle_dom"/>
</dbReference>
<dbReference type="Pfam" id="PF08644">
    <property type="entry name" value="SPT16"/>
    <property type="match status" value="1"/>
</dbReference>
<comment type="similarity">
    <text evidence="1 10">Belongs to the peptidase M24 family. SPT16 subfamily.</text>
</comment>
<feature type="domain" description="Histone chaperone RTT106/FACT complex subunit SPT16-like middle" evidence="15">
    <location>
        <begin position="798"/>
        <end position="888"/>
    </location>
</feature>
<proteinExistence type="inferred from homology"/>
<keyword evidence="17" id="KW-1185">Reference proteome</keyword>
<evidence type="ECO:0000256" key="11">
    <source>
        <dbReference type="SAM" id="Coils"/>
    </source>
</evidence>
<feature type="region of interest" description="Disordered" evidence="12">
    <location>
        <begin position="912"/>
        <end position="991"/>
    </location>
</feature>
<dbReference type="Gene3D" id="2.30.29.30">
    <property type="entry name" value="Pleckstrin-homology domain (PH domain)/Phosphotyrosine-binding domain (PTB)"/>
    <property type="match status" value="1"/>
</dbReference>
<dbReference type="GO" id="GO:0140719">
    <property type="term" value="P:constitutive heterochromatin formation"/>
    <property type="evidence" value="ECO:0007669"/>
    <property type="project" value="EnsemblFungi"/>
</dbReference>
<dbReference type="InterPro" id="IPR036005">
    <property type="entry name" value="Creatinase/aminopeptidase-like"/>
</dbReference>
<dbReference type="FunFam" id="2.30.29.210:FF:000001">
    <property type="entry name" value="FACT complex subunit spt16"/>
    <property type="match status" value="1"/>
</dbReference>
<dbReference type="FunFam" id="2.30.29.150:FF:000002">
    <property type="entry name" value="FACT complex subunit SPT16"/>
    <property type="match status" value="1"/>
</dbReference>
<dbReference type="Gene3D" id="3.40.350.10">
    <property type="entry name" value="Creatinase/prolidase N-terminal domain"/>
    <property type="match status" value="1"/>
</dbReference>
<dbReference type="EMBL" id="KV453842">
    <property type="protein sequence ID" value="ODV90690.1"/>
    <property type="molecule type" value="Genomic_DNA"/>
</dbReference>
<keyword evidence="7 10" id="KW-0804">Transcription</keyword>
<dbReference type="SMART" id="SM01286">
    <property type="entry name" value="SPT16"/>
    <property type="match status" value="1"/>
</dbReference>
<dbReference type="InterPro" id="IPR011993">
    <property type="entry name" value="PH-like_dom_sf"/>
</dbReference>
<keyword evidence="5 10" id="KW-0805">Transcription regulation</keyword>
<dbReference type="GO" id="GO:0031491">
    <property type="term" value="F:nucleosome binding"/>
    <property type="evidence" value="ECO:0007669"/>
    <property type="project" value="EnsemblFungi"/>
</dbReference>
<evidence type="ECO:0000259" key="15">
    <source>
        <dbReference type="SMART" id="SM01287"/>
    </source>
</evidence>
<dbReference type="GO" id="GO:0140713">
    <property type="term" value="F:histone chaperone activity"/>
    <property type="evidence" value="ECO:0007669"/>
    <property type="project" value="EnsemblFungi"/>
</dbReference>
<evidence type="ECO:0000256" key="2">
    <source>
        <dbReference type="ARBA" id="ARBA00022454"/>
    </source>
</evidence>
<evidence type="ECO:0000259" key="13">
    <source>
        <dbReference type="SMART" id="SM01285"/>
    </source>
</evidence>
<dbReference type="Pfam" id="PF00557">
    <property type="entry name" value="Peptidase_M24"/>
    <property type="match status" value="1"/>
</dbReference>
<dbReference type="Pfam" id="PF08512">
    <property type="entry name" value="Rttp106-like_middle"/>
    <property type="match status" value="1"/>
</dbReference>
<evidence type="ECO:0000313" key="16">
    <source>
        <dbReference type="EMBL" id="ODV90690.1"/>
    </source>
</evidence>
<dbReference type="InterPro" id="IPR056595">
    <property type="entry name" value="Fact-SPT16_PH"/>
</dbReference>
<organism evidence="16 17">
    <name type="scientific">Tortispora caseinolytica NRRL Y-17796</name>
    <dbReference type="NCBI Taxonomy" id="767744"/>
    <lineage>
        <taxon>Eukaryota</taxon>
        <taxon>Fungi</taxon>
        <taxon>Dikarya</taxon>
        <taxon>Ascomycota</taxon>
        <taxon>Saccharomycotina</taxon>
        <taxon>Trigonopsidomycetes</taxon>
        <taxon>Trigonopsidales</taxon>
        <taxon>Trigonopsidaceae</taxon>
        <taxon>Tortispora</taxon>
    </lineage>
</organism>
<comment type="subunit">
    <text evidence="10">Component of the FACT complex.</text>
</comment>
<dbReference type="GO" id="GO:0042393">
    <property type="term" value="F:histone binding"/>
    <property type="evidence" value="ECO:0007669"/>
    <property type="project" value="EnsemblFungi"/>
</dbReference>
<accession>A0A1E4TG07</accession>
<dbReference type="GO" id="GO:0006368">
    <property type="term" value="P:transcription elongation by RNA polymerase II"/>
    <property type="evidence" value="ECO:0007669"/>
    <property type="project" value="TreeGrafter"/>
</dbReference>
<dbReference type="PANTHER" id="PTHR13980:SF15">
    <property type="entry name" value="FACT COMPLEX SUBUNIT SPT16"/>
    <property type="match status" value="1"/>
</dbReference>
<dbReference type="InterPro" id="IPR040258">
    <property type="entry name" value="Spt16"/>
</dbReference>
<evidence type="ECO:0000256" key="12">
    <source>
        <dbReference type="SAM" id="MobiDB-lite"/>
    </source>
</evidence>
<feature type="compositionally biased region" description="Acidic residues" evidence="12">
    <location>
        <begin position="920"/>
        <end position="977"/>
    </location>
</feature>
<dbReference type="AlphaFoldDB" id="A0A1E4TG07"/>
<dbReference type="GO" id="GO:0006334">
    <property type="term" value="P:nucleosome assembly"/>
    <property type="evidence" value="ECO:0007669"/>
    <property type="project" value="EnsemblFungi"/>
</dbReference>
<keyword evidence="8 10" id="KW-0234">DNA repair</keyword>
<feature type="compositionally biased region" description="Basic and acidic residues" evidence="12">
    <location>
        <begin position="455"/>
        <end position="470"/>
    </location>
</feature>
<evidence type="ECO:0000256" key="4">
    <source>
        <dbReference type="ARBA" id="ARBA00022763"/>
    </source>
</evidence>
<dbReference type="FunFam" id="2.30.29.30:FF:000017">
    <property type="entry name" value="FACT complex subunit SPT16"/>
    <property type="match status" value="1"/>
</dbReference>
<feature type="compositionally biased region" description="Basic and acidic residues" evidence="12">
    <location>
        <begin position="978"/>
        <end position="991"/>
    </location>
</feature>
<evidence type="ECO:0000256" key="5">
    <source>
        <dbReference type="ARBA" id="ARBA00023015"/>
    </source>
</evidence>
<dbReference type="GO" id="GO:0045899">
    <property type="term" value="P:positive regulation of RNA polymerase II transcription preinitiation complex assembly"/>
    <property type="evidence" value="ECO:0007669"/>
    <property type="project" value="EnsemblFungi"/>
</dbReference>
<dbReference type="GO" id="GO:0006261">
    <property type="term" value="P:DNA-templated DNA replication"/>
    <property type="evidence" value="ECO:0007669"/>
    <property type="project" value="EnsemblFungi"/>
</dbReference>
<keyword evidence="3 10" id="KW-0235">DNA replication</keyword>
<dbReference type="InterPro" id="IPR029149">
    <property type="entry name" value="Creatin/AminoP/Spt16_N"/>
</dbReference>
<dbReference type="Gene3D" id="2.30.29.150">
    <property type="match status" value="1"/>
</dbReference>
<evidence type="ECO:0000256" key="3">
    <source>
        <dbReference type="ARBA" id="ARBA00022705"/>
    </source>
</evidence>
<dbReference type="Gene3D" id="3.90.230.10">
    <property type="entry name" value="Creatinase/methionine aminopeptidase superfamily"/>
    <property type="match status" value="1"/>
</dbReference>
<keyword evidence="4 10" id="KW-0227">DNA damage</keyword>
<keyword evidence="2 10" id="KW-0158">Chromosome</keyword>
<dbReference type="InterPro" id="IPR029148">
    <property type="entry name" value="FACT-SPT16_Nlobe"/>
</dbReference>
<feature type="compositionally biased region" description="Basic and acidic residues" evidence="12">
    <location>
        <begin position="432"/>
        <end position="444"/>
    </location>
</feature>
<dbReference type="SMART" id="SM01285">
    <property type="entry name" value="FACT-Spt16_Nlob"/>
    <property type="match status" value="1"/>
</dbReference>
<sequence>MSEVNIDRELFQSRISRIYDLIASDSLDGAQSILVVIGKSDEERPYQKGTILFNWLLTYEFSSTLMLITKDSTYFVTSPSKAKYLDAIKSDSVQVIPRPKDPAEAAEAFRKVLPALGSKVGHFPKDQFQGPFVDAWNDILESLETAPEYVDVSAPIASVLRHKTEEEIKTIRTASKASVAVMTSYLSDKIFTAIDEGKRISHSDLSIQVQDLLDDQKFMSSKALTNISSDFDSGLLDWCYTPIIMSGGSYNLRPSAASDDSALHHGVVIAELGLRYKSYCSNLGRTFMVDPTKSQETYYSFLLKLQKKALESIKDGVTVSSVYEACMAMIKSTHPELESKFLKSIGWSTGIDFRDGSFLLSPKNNQKFFDGMTLCLFMGFSDLTNEETSDAKAKKYSLLIVDTIRVTKDEPIVFTDAPKSLNDIAYYFEQNEKPKNTKQQDTRRNTSSAVLKSKLRAETKSTDETAEARRREMQTVLREKLQLAGLERFPDETDGADVERAPVFKKYEAFKRDTQLPASVKDLRVVVDFKAQSIIIPIAGRPVPYHINAIRNVSKNDEGDYTMLRINFNTPGQVIVKKDDLPYEDPQAQFLRSISLRSKDHSRFADIARSIQDMKKEATKRDNQKKEMEDVIKQAKLLEVRNQRPLRLDSVFVRPHPDNKRISGYVEIHENGLRYQSQGRSDQKIDVLFSNIQHLFFQPCDHELIALIHARLKTPIIVGKRKTFDVQFFREASDVQYDETGNRRRKYRYGDEDELEAEQEDRRRRAALNKEFKAFAEKITDAANGMFDVDIPFRDLGFNGVPFRANVLCQPTTECLVQLIDAPFLVVTLKDIEVVHLERVQFGLKNFDMVIVYKDYSKPVTHINSIPMEQLDQVQDWLNEVEIAFYSGPLNLNWNQIMKTVQSDPHDFFENGGWSFLSTESDDEDDDESESASDFQASDDEVSDEEESDYSEAEASDFGDESGSEVEEEESGDDWDELERKAVKEEQRRDR</sequence>
<dbReference type="Gene3D" id="2.30.29.210">
    <property type="entry name" value="FACT complex subunit Spt16p/Cdc68p"/>
    <property type="match status" value="1"/>
</dbReference>
<evidence type="ECO:0000256" key="10">
    <source>
        <dbReference type="RuleBase" id="RU367052"/>
    </source>
</evidence>
<evidence type="ECO:0000259" key="14">
    <source>
        <dbReference type="SMART" id="SM01286"/>
    </source>
</evidence>
<dbReference type="OrthoDB" id="10251642at2759"/>
<comment type="subcellular location">
    <subcellularLocation>
        <location evidence="10">Nucleus</location>
    </subcellularLocation>
    <subcellularLocation>
        <location evidence="10">Chromosome</location>
    </subcellularLocation>
</comment>
<evidence type="ECO:0000256" key="1">
    <source>
        <dbReference type="ARBA" id="ARBA00010779"/>
    </source>
</evidence>
<evidence type="ECO:0000256" key="6">
    <source>
        <dbReference type="ARBA" id="ARBA00023054"/>
    </source>
</evidence>
<name>A0A1E4TG07_9ASCO</name>
<dbReference type="FunFam" id="3.90.230.10:FF:000005">
    <property type="entry name" value="FACT complex subunit spt16"/>
    <property type="match status" value="1"/>
</dbReference>
<keyword evidence="6 11" id="KW-0175">Coiled coil</keyword>
<dbReference type="PANTHER" id="PTHR13980">
    <property type="entry name" value="CDC68 RELATED"/>
    <property type="match status" value="1"/>
</dbReference>
<dbReference type="InterPro" id="IPR000994">
    <property type="entry name" value="Pept_M24"/>
</dbReference>
<protein>
    <recommendedName>
        <fullName evidence="10">FACT complex subunit</fullName>
    </recommendedName>
</protein>
<dbReference type="GO" id="GO:0035101">
    <property type="term" value="C:FACT complex"/>
    <property type="evidence" value="ECO:0007669"/>
    <property type="project" value="UniProtKB-UniRule"/>
</dbReference>
<dbReference type="CDD" id="cd01091">
    <property type="entry name" value="CDC68-like"/>
    <property type="match status" value="1"/>
</dbReference>
<evidence type="ECO:0000256" key="7">
    <source>
        <dbReference type="ARBA" id="ARBA00023163"/>
    </source>
</evidence>
<feature type="coiled-coil region" evidence="11">
    <location>
        <begin position="611"/>
        <end position="641"/>
    </location>
</feature>